<feature type="domain" description="C2" evidence="9">
    <location>
        <begin position="324"/>
        <end position="446"/>
    </location>
</feature>
<dbReference type="InterPro" id="IPR047259">
    <property type="entry name" value="QUIRKY-like"/>
</dbReference>
<evidence type="ECO:0000256" key="3">
    <source>
        <dbReference type="ARBA" id="ARBA00022692"/>
    </source>
</evidence>
<feature type="transmembrane region" description="Helical" evidence="8">
    <location>
        <begin position="659"/>
        <end position="683"/>
    </location>
</feature>
<dbReference type="PANTHER" id="PTHR31425">
    <property type="entry name" value="PHOSPHORIBOSYLANTHRANILATE TRANSFERASE ISOFORM 1"/>
    <property type="match status" value="1"/>
</dbReference>
<dbReference type="PANTHER" id="PTHR31425:SF50">
    <property type="entry name" value="FT-INTERACTING PROTEIN 3-RELATED"/>
    <property type="match status" value="1"/>
</dbReference>
<reference evidence="10 11" key="1">
    <citation type="journal article" date="2023" name="G3 (Bethesda)">
        <title>A haplotype-resolved chromosome-scale genome for Quercus rubra L. provides insights into the genetics of adaptive traits for red oak species.</title>
        <authorList>
            <person name="Kapoor B."/>
            <person name="Jenkins J."/>
            <person name="Schmutz J."/>
            <person name="Zhebentyayeva T."/>
            <person name="Kuelheim C."/>
            <person name="Coggeshall M."/>
            <person name="Heim C."/>
            <person name="Lasky J.R."/>
            <person name="Leites L."/>
            <person name="Islam-Faridi N."/>
            <person name="Romero-Severson J."/>
            <person name="DeLeo V.L."/>
            <person name="Lucas S.M."/>
            <person name="Lazic D."/>
            <person name="Gailing O."/>
            <person name="Carlson J."/>
            <person name="Staton M."/>
        </authorList>
    </citation>
    <scope>NUCLEOTIDE SEQUENCE [LARGE SCALE GENOMIC DNA]</scope>
    <source>
        <strain evidence="10">Pseudo-F2</strain>
    </source>
</reference>
<dbReference type="EMBL" id="JAXUIC010000005">
    <property type="protein sequence ID" value="KAK4589518.1"/>
    <property type="molecule type" value="Genomic_DNA"/>
</dbReference>
<evidence type="ECO:0000256" key="6">
    <source>
        <dbReference type="ARBA" id="ARBA00022989"/>
    </source>
</evidence>
<dbReference type="SUPFAM" id="SSF49562">
    <property type="entry name" value="C2 domain (Calcium/lipid-binding domain, CaLB)"/>
    <property type="match status" value="3"/>
</dbReference>
<dbReference type="InterPro" id="IPR000008">
    <property type="entry name" value="C2_dom"/>
</dbReference>
<gene>
    <name evidence="10" type="ORF">RGQ29_020192</name>
</gene>
<feature type="transmembrane region" description="Helical" evidence="8">
    <location>
        <begin position="572"/>
        <end position="602"/>
    </location>
</feature>
<dbReference type="GO" id="GO:0016020">
    <property type="term" value="C:membrane"/>
    <property type="evidence" value="ECO:0007669"/>
    <property type="project" value="UniProtKB-SubCell"/>
</dbReference>
<proteinExistence type="inferred from homology"/>
<evidence type="ECO:0000256" key="5">
    <source>
        <dbReference type="ARBA" id="ARBA00022837"/>
    </source>
</evidence>
<dbReference type="Pfam" id="PF00168">
    <property type="entry name" value="C2"/>
    <property type="match status" value="3"/>
</dbReference>
<dbReference type="PROSITE" id="PS50004">
    <property type="entry name" value="C2"/>
    <property type="match status" value="2"/>
</dbReference>
<evidence type="ECO:0000259" key="9">
    <source>
        <dbReference type="PROSITE" id="PS50004"/>
    </source>
</evidence>
<evidence type="ECO:0000256" key="8">
    <source>
        <dbReference type="SAM" id="Phobius"/>
    </source>
</evidence>
<comment type="similarity">
    <text evidence="2">Belongs to the MCTP family.</text>
</comment>
<dbReference type="AlphaFoldDB" id="A0AAN7FAV8"/>
<keyword evidence="5" id="KW-0106">Calcium</keyword>
<dbReference type="Proteomes" id="UP001324115">
    <property type="component" value="Unassembled WGS sequence"/>
</dbReference>
<accession>A0AAN7FAV8</accession>
<evidence type="ECO:0000256" key="4">
    <source>
        <dbReference type="ARBA" id="ARBA00022737"/>
    </source>
</evidence>
<keyword evidence="3 8" id="KW-0812">Transmembrane</keyword>
<keyword evidence="11" id="KW-1185">Reference proteome</keyword>
<keyword evidence="7 8" id="KW-0472">Membrane</keyword>
<dbReference type="InterPro" id="IPR047255">
    <property type="entry name" value="C2D_MCTP_PRT_plant"/>
</dbReference>
<dbReference type="CDD" id="cd08379">
    <property type="entry name" value="C2D_MCTP_PRT_plant"/>
    <property type="match status" value="1"/>
</dbReference>
<protein>
    <recommendedName>
        <fullName evidence="9">C2 domain-containing protein</fullName>
    </recommendedName>
</protein>
<dbReference type="InterPro" id="IPR013583">
    <property type="entry name" value="MCTP_C"/>
</dbReference>
<keyword evidence="4" id="KW-0677">Repeat</keyword>
<comment type="subcellular location">
    <subcellularLocation>
        <location evidence="1">Membrane</location>
        <topology evidence="1">Multi-pass membrane protein</topology>
    </subcellularLocation>
</comment>
<keyword evidence="6 8" id="KW-1133">Transmembrane helix</keyword>
<evidence type="ECO:0000256" key="1">
    <source>
        <dbReference type="ARBA" id="ARBA00004141"/>
    </source>
</evidence>
<feature type="domain" description="C2" evidence="9">
    <location>
        <begin position="177"/>
        <end position="295"/>
    </location>
</feature>
<dbReference type="Gene3D" id="2.60.40.150">
    <property type="entry name" value="C2 domain"/>
    <property type="match status" value="2"/>
</dbReference>
<dbReference type="InterPro" id="IPR035892">
    <property type="entry name" value="C2_domain_sf"/>
</dbReference>
<evidence type="ECO:0000256" key="7">
    <source>
        <dbReference type="ARBA" id="ARBA00023136"/>
    </source>
</evidence>
<comment type="caution">
    <text evidence="10">The sequence shown here is derived from an EMBL/GenBank/DDBJ whole genome shotgun (WGS) entry which is preliminary data.</text>
</comment>
<evidence type="ECO:0000313" key="11">
    <source>
        <dbReference type="Proteomes" id="UP001324115"/>
    </source>
</evidence>
<organism evidence="10 11">
    <name type="scientific">Quercus rubra</name>
    <name type="common">Northern red oak</name>
    <name type="synonym">Quercus borealis</name>
    <dbReference type="NCBI Taxonomy" id="3512"/>
    <lineage>
        <taxon>Eukaryota</taxon>
        <taxon>Viridiplantae</taxon>
        <taxon>Streptophyta</taxon>
        <taxon>Embryophyta</taxon>
        <taxon>Tracheophyta</taxon>
        <taxon>Spermatophyta</taxon>
        <taxon>Magnoliopsida</taxon>
        <taxon>eudicotyledons</taxon>
        <taxon>Gunneridae</taxon>
        <taxon>Pentapetalae</taxon>
        <taxon>rosids</taxon>
        <taxon>fabids</taxon>
        <taxon>Fagales</taxon>
        <taxon>Fagaceae</taxon>
        <taxon>Quercus</taxon>
    </lineage>
</organism>
<dbReference type="SMART" id="SM00239">
    <property type="entry name" value="C2"/>
    <property type="match status" value="3"/>
</dbReference>
<name>A0AAN7FAV8_QUERU</name>
<sequence>MEDFAIKETTPNIPAMNGSMLPGTALDIVEQMDFLFVKVFNARGFIAYDGPYIANPQVVVNPYVVVKVGRYKVATKYLKPSLDRAETFAFKEEQINSDEEVEILLKDGAAITVGKVSLLISDAIQRDSVGTSYAPRWYALKDRNNRNTNMEVNLTYWRGTQADAEFACSWHSDSAVDACCIPFTRSRHYHSPILFYLRVSVNEAVLRGNNGNGAKIYVKATLGDVAKKTKVSNMANPKWDEIILFVVAEPIDGSLVLTVKEQPNGERSVIIGRCTIPLENVQKREDDTPIVSDWYNLVGPEGMVGKLHMGISFEGGYHVFDESIHYSSDFRPTTNSGIPSIGVLHLGILNAAGLRVMKLMENRTDAYCVAKYGSRWVRTRTILDSVAPQWNEQFSWPVYELYTVLCIAVFDNCHLHGGPEALHQQIGKIRIRLSTLEVNRVYTFSYPLAVTQYSKVKKMGEIQLAVRLSSSTSLINRLRTYSQPLLPKMQCSSTLSEFKLDKLKNEAASLIELSLTRDEPPLRKEVISYMLDVGVETWSLQKAIANYDRVRMVVIGFLDWFENIRNWRFTMIFVYANLLLAILFPNMLLPFIFLVLIAAWLLRYRKRPRLPPDMHIKLTGIVINSRYDQLRVIGRMQTALGELATLGERVESLLSWRDGLATSVFFVVFVFLCVAACCITYAIGCRWFMIFLMVLLVVRRPIHRIISISYLKDFLDRMPISYLKNFLDRMPTRTDSMF</sequence>
<dbReference type="Pfam" id="PF08372">
    <property type="entry name" value="PRT_C"/>
    <property type="match status" value="1"/>
</dbReference>
<evidence type="ECO:0000256" key="2">
    <source>
        <dbReference type="ARBA" id="ARBA00007923"/>
    </source>
</evidence>
<evidence type="ECO:0000313" key="10">
    <source>
        <dbReference type="EMBL" id="KAK4589518.1"/>
    </source>
</evidence>